<evidence type="ECO:0000256" key="1">
    <source>
        <dbReference type="SAM" id="MobiDB-lite"/>
    </source>
</evidence>
<gene>
    <name evidence="2" type="ORF">R3P38DRAFT_3164361</name>
</gene>
<dbReference type="EMBL" id="JAWWNJ010000001">
    <property type="protein sequence ID" value="KAK7063356.1"/>
    <property type="molecule type" value="Genomic_DNA"/>
</dbReference>
<feature type="region of interest" description="Disordered" evidence="1">
    <location>
        <begin position="92"/>
        <end position="119"/>
    </location>
</feature>
<feature type="region of interest" description="Disordered" evidence="1">
    <location>
        <begin position="37"/>
        <end position="71"/>
    </location>
</feature>
<proteinExistence type="predicted"/>
<protein>
    <submittedName>
        <fullName evidence="2">Uncharacterized protein</fullName>
    </submittedName>
</protein>
<sequence>MAHTRKVARDPSVAAEAKRIASATYYQKNADIIREKRRIQMAEKRAKIKAKRRRSDKPRPPTKKQLKSVPCPRILAEAENDASDALLTMAQQPAQQPVLPPASPDLRRSENVSESNEGLDHCDIRDEIDVDAEDSDNAEAGYRTISEVAAMRCQEILIEDETAILVHGKLTPERELSIPSSLPSTSTSTAKSASVFHTGSRR</sequence>
<evidence type="ECO:0000313" key="3">
    <source>
        <dbReference type="Proteomes" id="UP001362999"/>
    </source>
</evidence>
<feature type="compositionally biased region" description="Low complexity" evidence="1">
    <location>
        <begin position="177"/>
        <end position="194"/>
    </location>
</feature>
<evidence type="ECO:0000313" key="2">
    <source>
        <dbReference type="EMBL" id="KAK7063356.1"/>
    </source>
</evidence>
<name>A0AAW0ECY7_9AGAR</name>
<dbReference type="AlphaFoldDB" id="A0AAW0ECY7"/>
<feature type="compositionally biased region" description="Basic residues" evidence="1">
    <location>
        <begin position="46"/>
        <end position="66"/>
    </location>
</feature>
<organism evidence="2 3">
    <name type="scientific">Favolaschia claudopus</name>
    <dbReference type="NCBI Taxonomy" id="2862362"/>
    <lineage>
        <taxon>Eukaryota</taxon>
        <taxon>Fungi</taxon>
        <taxon>Dikarya</taxon>
        <taxon>Basidiomycota</taxon>
        <taxon>Agaricomycotina</taxon>
        <taxon>Agaricomycetes</taxon>
        <taxon>Agaricomycetidae</taxon>
        <taxon>Agaricales</taxon>
        <taxon>Marasmiineae</taxon>
        <taxon>Mycenaceae</taxon>
        <taxon>Favolaschia</taxon>
    </lineage>
</organism>
<comment type="caution">
    <text evidence="2">The sequence shown here is derived from an EMBL/GenBank/DDBJ whole genome shotgun (WGS) entry which is preliminary data.</text>
</comment>
<dbReference type="Proteomes" id="UP001362999">
    <property type="component" value="Unassembled WGS sequence"/>
</dbReference>
<reference evidence="2 3" key="1">
    <citation type="journal article" date="2024" name="J Genomics">
        <title>Draft genome sequencing and assembly of Favolaschia claudopus CIRM-BRFM 2984 isolated from oak limbs.</title>
        <authorList>
            <person name="Navarro D."/>
            <person name="Drula E."/>
            <person name="Chaduli D."/>
            <person name="Cazenave R."/>
            <person name="Ahrendt S."/>
            <person name="Wang J."/>
            <person name="Lipzen A."/>
            <person name="Daum C."/>
            <person name="Barry K."/>
            <person name="Grigoriev I.V."/>
            <person name="Favel A."/>
            <person name="Rosso M.N."/>
            <person name="Martin F."/>
        </authorList>
    </citation>
    <scope>NUCLEOTIDE SEQUENCE [LARGE SCALE GENOMIC DNA]</scope>
    <source>
        <strain evidence="2 3">CIRM-BRFM 2984</strain>
    </source>
</reference>
<feature type="region of interest" description="Disordered" evidence="1">
    <location>
        <begin position="172"/>
        <end position="202"/>
    </location>
</feature>
<keyword evidence="3" id="KW-1185">Reference proteome</keyword>
<accession>A0AAW0ECY7</accession>